<dbReference type="InterPro" id="IPR036249">
    <property type="entry name" value="Thioredoxin-like_sf"/>
</dbReference>
<dbReference type="Gene3D" id="3.40.30.10">
    <property type="entry name" value="Glutaredoxin"/>
    <property type="match status" value="1"/>
</dbReference>
<dbReference type="Proteomes" id="UP000765845">
    <property type="component" value="Unassembled WGS sequence"/>
</dbReference>
<comment type="caution">
    <text evidence="2">The sequence shown here is derived from an EMBL/GenBank/DDBJ whole genome shotgun (WGS) entry which is preliminary data.</text>
</comment>
<proteinExistence type="predicted"/>
<evidence type="ECO:0000259" key="1">
    <source>
        <dbReference type="Pfam" id="PF13417"/>
    </source>
</evidence>
<protein>
    <submittedName>
        <fullName evidence="2">Glutathione S-transferase family protein</fullName>
    </submittedName>
</protein>
<gene>
    <name evidence="2" type="ORF">HCU74_04685</name>
</gene>
<accession>A0ABX1GC38</accession>
<evidence type="ECO:0000313" key="2">
    <source>
        <dbReference type="EMBL" id="NKI16715.1"/>
    </source>
</evidence>
<dbReference type="InterPro" id="IPR036282">
    <property type="entry name" value="Glutathione-S-Trfase_C_sf"/>
</dbReference>
<dbReference type="InterPro" id="IPR004045">
    <property type="entry name" value="Glutathione_S-Trfase_N"/>
</dbReference>
<dbReference type="SUPFAM" id="SSF52833">
    <property type="entry name" value="Thioredoxin-like"/>
    <property type="match status" value="1"/>
</dbReference>
<reference evidence="2 3" key="1">
    <citation type="submission" date="2020-04" db="EMBL/GenBank/DDBJ databases">
        <authorList>
            <person name="Yoon J."/>
        </authorList>
    </citation>
    <scope>NUCLEOTIDE SEQUENCE [LARGE SCALE GENOMIC DNA]</scope>
    <source>
        <strain evidence="2 3">KMU-166</strain>
    </source>
</reference>
<feature type="domain" description="GST N-terminal" evidence="1">
    <location>
        <begin position="9"/>
        <end position="88"/>
    </location>
</feature>
<dbReference type="Gene3D" id="1.20.1050.10">
    <property type="match status" value="1"/>
</dbReference>
<name>A0ABX1GC38_9GAMM</name>
<dbReference type="EMBL" id="JAAWWK010000002">
    <property type="protein sequence ID" value="NKI16715.1"/>
    <property type="molecule type" value="Genomic_DNA"/>
</dbReference>
<sequence length="347" mass="39398">MDRPIRLRLIGAPGSPYTQKMLGLLRYRQIPYDVMWGMPEVVLEQMHVAKPNMVFMPTFLFDDDLGEVVAHCDSTPIIRELEARYPERTVLPRDPALGFIDYLLEDFADEWVTKYMFHYRWHAEVDADNAGTLLPLSAGPHLSDDEATQLKQFFTQRQISRLEYVGSNALTAPVIEASYRRFLVAMQAHLAQRPFLLGQQPAASDFAFYGQLSQLVGFDPTPRRIAHELSPRTVGWVYMMNDLSGLQPSIDGWMSLEDQSDTLRGLLAECGRVYVPALLANNAAVKAGEKHWSTEIDGCDWQQRSFPYQSKCLAWINGAYQSLTARDKNRVDRVLEGTGCEDMLKAD</sequence>
<keyword evidence="3" id="KW-1185">Reference proteome</keyword>
<dbReference type="Pfam" id="PF13417">
    <property type="entry name" value="GST_N_3"/>
    <property type="match status" value="1"/>
</dbReference>
<organism evidence="2 3">
    <name type="scientific">Spongiibacter thalassae</name>
    <dbReference type="NCBI Taxonomy" id="2721624"/>
    <lineage>
        <taxon>Bacteria</taxon>
        <taxon>Pseudomonadati</taxon>
        <taxon>Pseudomonadota</taxon>
        <taxon>Gammaproteobacteria</taxon>
        <taxon>Cellvibrionales</taxon>
        <taxon>Spongiibacteraceae</taxon>
        <taxon>Spongiibacter</taxon>
    </lineage>
</organism>
<dbReference type="RefSeq" id="WP_168449270.1">
    <property type="nucleotide sequence ID" value="NZ_JAAWWK010000002.1"/>
</dbReference>
<dbReference type="SUPFAM" id="SSF47616">
    <property type="entry name" value="GST C-terminal domain-like"/>
    <property type="match status" value="1"/>
</dbReference>
<evidence type="ECO:0000313" key="3">
    <source>
        <dbReference type="Proteomes" id="UP000765845"/>
    </source>
</evidence>